<dbReference type="GO" id="GO:0009073">
    <property type="term" value="P:aromatic amino acid family biosynthetic process"/>
    <property type="evidence" value="ECO:0007669"/>
    <property type="project" value="InterPro"/>
</dbReference>
<dbReference type="Gene3D" id="3.30.70.1140">
    <property type="entry name" value="Phospho-2-dehydro-3-deoxyheptonate aldolase, domain 1"/>
    <property type="match status" value="1"/>
</dbReference>
<dbReference type="InterPro" id="IPR041071">
    <property type="entry name" value="DAHP_snth_FXD"/>
</dbReference>
<dbReference type="InterPro" id="IPR006218">
    <property type="entry name" value="DAHP1/KDSA"/>
</dbReference>
<accession>A0A4V2Q935</accession>
<dbReference type="OrthoDB" id="9780456at2"/>
<evidence type="ECO:0000256" key="1">
    <source>
        <dbReference type="ARBA" id="ARBA00022679"/>
    </source>
</evidence>
<dbReference type="PANTHER" id="PTHR43018">
    <property type="entry name" value="PHOSPHO-2-DEHYDRO-3-DEOXYHEPTONATE ALDOLASE"/>
    <property type="match status" value="1"/>
</dbReference>
<comment type="caution">
    <text evidence="4">The sequence shown here is derived from an EMBL/GenBank/DDBJ whole genome shotgun (WGS) entry which is preliminary data.</text>
</comment>
<dbReference type="NCBIfam" id="NF006421">
    <property type="entry name" value="PRK08673.1"/>
    <property type="match status" value="1"/>
</dbReference>
<evidence type="ECO:0000313" key="4">
    <source>
        <dbReference type="EMBL" id="TCL40053.1"/>
    </source>
</evidence>
<dbReference type="Pfam" id="PF00793">
    <property type="entry name" value="DAHP_synth_1"/>
    <property type="match status" value="1"/>
</dbReference>
<dbReference type="PANTHER" id="PTHR43018:SF1">
    <property type="entry name" value="PROTEIN AROA(G)"/>
    <property type="match status" value="1"/>
</dbReference>
<gene>
    <name evidence="4" type="ORF">EV210_101254</name>
</gene>
<dbReference type="SUPFAM" id="SSF51569">
    <property type="entry name" value="Aldolase"/>
    <property type="match status" value="1"/>
</dbReference>
<sequence length="336" mass="36032">MIIVLNAPTGQQINTVLDELKLLGVEGQRVAWFDKTVITAEGDALQQQASYFRGLPGVENVLFITSPFKLVSRQFSSHTSIVSVGDAAFGSTAIPVIAGPCAIESYEQLSVTAAAIKKAGACILRAGTYKPRTSPYSFQGLEREGLAILQAVSKECGIPVVSEVTDPRLVEVFCQSVDILQIGARNMQNFALLKEVAQSKKTILLKRGPASTIEEWLLAAEYILAGGNPHIILCERGIRTFEPYTRNTLDLNAVALAKELSHLPVIVDPSHGTGRWSLVGPMAKAAVAAGADGLVIEVHPCPSEALSDGPQSLTPERFTVLMSELKMLANAVNRQI</sequence>
<dbReference type="Proteomes" id="UP000295063">
    <property type="component" value="Unassembled WGS sequence"/>
</dbReference>
<evidence type="ECO:0000313" key="5">
    <source>
        <dbReference type="Proteomes" id="UP000295063"/>
    </source>
</evidence>
<dbReference type="InterPro" id="IPR013785">
    <property type="entry name" value="Aldolase_TIM"/>
</dbReference>
<proteinExistence type="predicted"/>
<dbReference type="NCBIfam" id="TIGR01361">
    <property type="entry name" value="DAHP_synth_Bsub"/>
    <property type="match status" value="1"/>
</dbReference>
<dbReference type="RefSeq" id="WP_132074325.1">
    <property type="nucleotide sequence ID" value="NZ_DAMAKO010000002.1"/>
</dbReference>
<organism evidence="4 5">
    <name type="scientific">Anaerospora hongkongensis</name>
    <dbReference type="NCBI Taxonomy" id="244830"/>
    <lineage>
        <taxon>Bacteria</taxon>
        <taxon>Bacillati</taxon>
        <taxon>Bacillota</taxon>
        <taxon>Negativicutes</taxon>
        <taxon>Selenomonadales</taxon>
        <taxon>Sporomusaceae</taxon>
        <taxon>Anaerospora</taxon>
    </lineage>
</organism>
<dbReference type="GO" id="GO:0016832">
    <property type="term" value="F:aldehyde-lyase activity"/>
    <property type="evidence" value="ECO:0007669"/>
    <property type="project" value="InterPro"/>
</dbReference>
<keyword evidence="5" id="KW-1185">Reference proteome</keyword>
<feature type="domain" description="DAHP synthase ferredoxin-like" evidence="3">
    <location>
        <begin position="1"/>
        <end position="65"/>
    </location>
</feature>
<feature type="domain" description="DAHP synthetase I/KDSA" evidence="2">
    <location>
        <begin position="94"/>
        <end position="327"/>
    </location>
</feature>
<name>A0A4V2Q935_9FIRM</name>
<dbReference type="InterPro" id="IPR052899">
    <property type="entry name" value="Class-I_DAHP_synthase"/>
</dbReference>
<keyword evidence="1" id="KW-0808">Transferase</keyword>
<dbReference type="Gene3D" id="3.20.20.70">
    <property type="entry name" value="Aldolase class I"/>
    <property type="match status" value="1"/>
</dbReference>
<reference evidence="4 5" key="1">
    <citation type="submission" date="2019-03" db="EMBL/GenBank/DDBJ databases">
        <title>Genomic Encyclopedia of Type Strains, Phase IV (KMG-IV): sequencing the most valuable type-strain genomes for metagenomic binning, comparative biology and taxonomic classification.</title>
        <authorList>
            <person name="Goeker M."/>
        </authorList>
    </citation>
    <scope>NUCLEOTIDE SEQUENCE [LARGE SCALE GENOMIC DNA]</scope>
    <source>
        <strain evidence="4 5">DSM 15969</strain>
    </source>
</reference>
<protein>
    <submittedName>
        <fullName evidence="4">3-deoxy-D-arabinoheptulosonate-7-phosphate synthase</fullName>
    </submittedName>
</protein>
<dbReference type="NCBIfam" id="NF009239">
    <property type="entry name" value="PRK12595.1"/>
    <property type="match status" value="1"/>
</dbReference>
<dbReference type="Pfam" id="PF18152">
    <property type="entry name" value="DAHP_snth_FXD"/>
    <property type="match status" value="1"/>
</dbReference>
<evidence type="ECO:0000259" key="3">
    <source>
        <dbReference type="Pfam" id="PF18152"/>
    </source>
</evidence>
<dbReference type="AlphaFoldDB" id="A0A4V2Q935"/>
<dbReference type="GO" id="GO:0016740">
    <property type="term" value="F:transferase activity"/>
    <property type="evidence" value="ECO:0007669"/>
    <property type="project" value="UniProtKB-KW"/>
</dbReference>
<evidence type="ECO:0000259" key="2">
    <source>
        <dbReference type="Pfam" id="PF00793"/>
    </source>
</evidence>
<dbReference type="EMBL" id="SLUI01000001">
    <property type="protein sequence ID" value="TCL40053.1"/>
    <property type="molecule type" value="Genomic_DNA"/>
</dbReference>
<dbReference type="InterPro" id="IPR006268">
    <property type="entry name" value="DAHP_syn_2"/>
</dbReference>